<dbReference type="InterPro" id="IPR016084">
    <property type="entry name" value="Haem_Oase-like_multi-hlx"/>
</dbReference>
<reference evidence="2 3" key="1">
    <citation type="submission" date="2019-02" db="EMBL/GenBank/DDBJ databases">
        <title>Deep-cultivation of Planctomycetes and their phenomic and genomic characterization uncovers novel biology.</title>
        <authorList>
            <person name="Wiegand S."/>
            <person name="Jogler M."/>
            <person name="Boedeker C."/>
            <person name="Pinto D."/>
            <person name="Vollmers J."/>
            <person name="Rivas-Marin E."/>
            <person name="Kohn T."/>
            <person name="Peeters S.H."/>
            <person name="Heuer A."/>
            <person name="Rast P."/>
            <person name="Oberbeckmann S."/>
            <person name="Bunk B."/>
            <person name="Jeske O."/>
            <person name="Meyerdierks A."/>
            <person name="Storesund J.E."/>
            <person name="Kallscheuer N."/>
            <person name="Luecker S."/>
            <person name="Lage O.M."/>
            <person name="Pohl T."/>
            <person name="Merkel B.J."/>
            <person name="Hornburger P."/>
            <person name="Mueller R.-W."/>
            <person name="Bruemmer F."/>
            <person name="Labrenz M."/>
            <person name="Spormann A.M."/>
            <person name="Op den Camp H."/>
            <person name="Overmann J."/>
            <person name="Amann R."/>
            <person name="Jetten M.S.M."/>
            <person name="Mascher T."/>
            <person name="Medema M.H."/>
            <person name="Devos D.P."/>
            <person name="Kaster A.-K."/>
            <person name="Ovreas L."/>
            <person name="Rohde M."/>
            <person name="Galperin M.Y."/>
            <person name="Jogler C."/>
        </authorList>
    </citation>
    <scope>NUCLEOTIDE SEQUENCE [LARGE SCALE GENOMIC DNA]</scope>
    <source>
        <strain evidence="2 3">CA12</strain>
    </source>
</reference>
<dbReference type="Proteomes" id="UP000318741">
    <property type="component" value="Chromosome"/>
</dbReference>
<feature type="region of interest" description="Disordered" evidence="1">
    <location>
        <begin position="206"/>
        <end position="226"/>
    </location>
</feature>
<dbReference type="GO" id="GO:0004392">
    <property type="term" value="F:heme oxygenase (decyclizing) activity"/>
    <property type="evidence" value="ECO:0007669"/>
    <property type="project" value="InterPro"/>
</dbReference>
<evidence type="ECO:0000313" key="3">
    <source>
        <dbReference type="Proteomes" id="UP000318741"/>
    </source>
</evidence>
<dbReference type="Gene3D" id="1.20.910.10">
    <property type="entry name" value="Heme oxygenase-like"/>
    <property type="match status" value="1"/>
</dbReference>
<name>A0A517PBE5_9PLAN</name>
<gene>
    <name evidence="2" type="ORF">CA12_28110</name>
</gene>
<proteinExistence type="predicted"/>
<dbReference type="RefSeq" id="WP_165700760.1">
    <property type="nucleotide sequence ID" value="NZ_CP036265.1"/>
</dbReference>
<dbReference type="CDD" id="cd19166">
    <property type="entry name" value="HemeO-bac"/>
    <property type="match status" value="1"/>
</dbReference>
<dbReference type="GO" id="GO:0006788">
    <property type="term" value="P:heme oxidation"/>
    <property type="evidence" value="ECO:0007669"/>
    <property type="project" value="InterPro"/>
</dbReference>
<sequence>MTPKEPASSTAPSDGALPDGVPSDGTAALLRAATDERHRAVEARLDLGELLRSRAGYAALLGYFAASLAPVEAWIDAHPHAAALPDGRRRGLPLLREDLRALGVAAEPAGPVAAFNLAGPSEAHLLGVLYVVEGSALGGLTIAKQARRALGVTAETGASFFLRNAGDPLGPWTRFKQRLDARVRSSEQRAAAVDAARAAFDQFLRQPAPAAGPPVTTSPPPHASRP</sequence>
<dbReference type="InterPro" id="IPR016053">
    <property type="entry name" value="Haem_Oase-like"/>
</dbReference>
<protein>
    <submittedName>
        <fullName evidence="2">Heme oxygenase</fullName>
    </submittedName>
</protein>
<dbReference type="Pfam" id="PF01126">
    <property type="entry name" value="Heme_oxygenase"/>
    <property type="match status" value="1"/>
</dbReference>
<evidence type="ECO:0000313" key="2">
    <source>
        <dbReference type="EMBL" id="QDT16705.1"/>
    </source>
</evidence>
<dbReference type="EMBL" id="CP036265">
    <property type="protein sequence ID" value="QDT16705.1"/>
    <property type="molecule type" value="Genomic_DNA"/>
</dbReference>
<accession>A0A517PBE5</accession>
<dbReference type="AlphaFoldDB" id="A0A517PBE5"/>
<dbReference type="SUPFAM" id="SSF48613">
    <property type="entry name" value="Heme oxygenase-like"/>
    <property type="match status" value="1"/>
</dbReference>
<evidence type="ECO:0000256" key="1">
    <source>
        <dbReference type="SAM" id="MobiDB-lite"/>
    </source>
</evidence>
<feature type="compositionally biased region" description="Pro residues" evidence="1">
    <location>
        <begin position="210"/>
        <end position="226"/>
    </location>
</feature>
<organism evidence="2 3">
    <name type="scientific">Alienimonas californiensis</name>
    <dbReference type="NCBI Taxonomy" id="2527989"/>
    <lineage>
        <taxon>Bacteria</taxon>
        <taxon>Pseudomonadati</taxon>
        <taxon>Planctomycetota</taxon>
        <taxon>Planctomycetia</taxon>
        <taxon>Planctomycetales</taxon>
        <taxon>Planctomycetaceae</taxon>
        <taxon>Alienimonas</taxon>
    </lineage>
</organism>
<dbReference type="KEGG" id="acaf:CA12_28110"/>
<feature type="region of interest" description="Disordered" evidence="1">
    <location>
        <begin position="1"/>
        <end position="24"/>
    </location>
</feature>
<keyword evidence="3" id="KW-1185">Reference proteome</keyword>